<evidence type="ECO:0000313" key="2">
    <source>
        <dbReference type="EMBL" id="EPF17804.1"/>
    </source>
</evidence>
<dbReference type="EMBL" id="ATDT01000010">
    <property type="protein sequence ID" value="EPF17804.1"/>
    <property type="molecule type" value="Genomic_DNA"/>
</dbReference>
<accession>S3JXQ4</accession>
<dbReference type="HOGENOM" id="CLU_2732627_0_0_6"/>
<feature type="transmembrane region" description="Helical" evidence="1">
    <location>
        <begin position="49"/>
        <end position="70"/>
    </location>
</feature>
<dbReference type="Proteomes" id="UP000014585">
    <property type="component" value="Unassembled WGS sequence"/>
</dbReference>
<dbReference type="InterPro" id="IPR047743">
    <property type="entry name" value="YnhF-like"/>
</dbReference>
<dbReference type="AlphaFoldDB" id="S3JXQ4"/>
<comment type="caution">
    <text evidence="2">The sequence shown here is derived from an EMBL/GenBank/DDBJ whole genome shotgun (WGS) entry which is preliminary data.</text>
</comment>
<name>S3JXQ4_9ENTR</name>
<keyword evidence="1" id="KW-1133">Transmembrane helix</keyword>
<keyword evidence="1" id="KW-0812">Transmembrane</keyword>
<protein>
    <submittedName>
        <fullName evidence="2">Uncharacterized protein</fullName>
    </submittedName>
</protein>
<evidence type="ECO:0000256" key="1">
    <source>
        <dbReference type="SAM" id="Phobius"/>
    </source>
</evidence>
<gene>
    <name evidence="2" type="ORF">HMPREF0201_01788</name>
</gene>
<keyword evidence="1" id="KW-0472">Membrane</keyword>
<proteinExistence type="predicted"/>
<organism evidence="2 3">
    <name type="scientific">Cedecea davisae DSM 4568</name>
    <dbReference type="NCBI Taxonomy" id="566551"/>
    <lineage>
        <taxon>Bacteria</taxon>
        <taxon>Pseudomonadati</taxon>
        <taxon>Pseudomonadota</taxon>
        <taxon>Gammaproteobacteria</taxon>
        <taxon>Enterobacterales</taxon>
        <taxon>Enterobacteriaceae</taxon>
        <taxon>Cedecea</taxon>
    </lineage>
</organism>
<sequence>MAYPGAKWKRENRDLCKSSRIFIANCGKITPLTLCREIKELTMSTDLKFSVVTTVVVLSLIVAGALTAVLH</sequence>
<evidence type="ECO:0000313" key="3">
    <source>
        <dbReference type="Proteomes" id="UP000014585"/>
    </source>
</evidence>
<dbReference type="NCBIfam" id="NF033411">
    <property type="entry name" value="small_mem_YnhF"/>
    <property type="match status" value="1"/>
</dbReference>
<reference evidence="2 3" key="1">
    <citation type="submission" date="2013-04" db="EMBL/GenBank/DDBJ databases">
        <authorList>
            <person name="Weinstock G."/>
            <person name="Sodergren E."/>
            <person name="Lobos E.A."/>
            <person name="Fulton L."/>
            <person name="Fulton R."/>
            <person name="Courtney L."/>
            <person name="Fronick C."/>
            <person name="O'Laughlin M."/>
            <person name="Godfrey J."/>
            <person name="Wilson R.M."/>
            <person name="Miner T."/>
            <person name="Farmer C."/>
            <person name="Delehaunty K."/>
            <person name="Cordes M."/>
            <person name="Minx P."/>
            <person name="Tomlinson C."/>
            <person name="Chen J."/>
            <person name="Wollam A."/>
            <person name="Pepin K.H."/>
            <person name="Palsikar V.B."/>
            <person name="Zhang X."/>
            <person name="Suruliraj S."/>
            <person name="Perna N.T."/>
            <person name="Plunkett G."/>
            <person name="Warren W."/>
            <person name="Mitreva M."/>
            <person name="Mardis E.R."/>
            <person name="Wilson R.K."/>
        </authorList>
    </citation>
    <scope>NUCLEOTIDE SEQUENCE [LARGE SCALE GENOMIC DNA]</scope>
    <source>
        <strain evidence="2 3">DSM 4568</strain>
    </source>
</reference>